<name>A0ABN6DYG3_9BACT</name>
<dbReference type="InterPro" id="IPR044742">
    <property type="entry name" value="DEAD/DEAH_RhlB"/>
</dbReference>
<evidence type="ECO:0000256" key="6">
    <source>
        <dbReference type="PROSITE-ProRule" id="PRU00552"/>
    </source>
</evidence>
<dbReference type="Gene3D" id="3.40.50.300">
    <property type="entry name" value="P-loop containing nucleotide triphosphate hydrolases"/>
    <property type="match status" value="2"/>
</dbReference>
<proteinExistence type="inferred from homology"/>
<feature type="domain" description="Helicase C-terminal" evidence="10">
    <location>
        <begin position="233"/>
        <end position="379"/>
    </location>
</feature>
<feature type="short sequence motif" description="Q motif" evidence="6">
    <location>
        <begin position="1"/>
        <end position="29"/>
    </location>
</feature>
<evidence type="ECO:0000256" key="2">
    <source>
        <dbReference type="ARBA" id="ARBA00022801"/>
    </source>
</evidence>
<dbReference type="PROSITE" id="PS51194">
    <property type="entry name" value="HELICASE_CTER"/>
    <property type="match status" value="1"/>
</dbReference>
<evidence type="ECO:0000256" key="1">
    <source>
        <dbReference type="ARBA" id="ARBA00022741"/>
    </source>
</evidence>
<dbReference type="SUPFAM" id="SSF52540">
    <property type="entry name" value="P-loop containing nucleoside triphosphate hydrolases"/>
    <property type="match status" value="1"/>
</dbReference>
<evidence type="ECO:0000313" key="13">
    <source>
        <dbReference type="Proteomes" id="UP001319827"/>
    </source>
</evidence>
<evidence type="ECO:0000256" key="7">
    <source>
        <dbReference type="RuleBase" id="RU000492"/>
    </source>
</evidence>
<sequence>MSFAELQLAPSILKAVAECGYTEPTPIQAKAIPEALLGRDLLASAQTGTGKTAAFMLPVLQRLSELKKGPKGAPRVLVLTPTRELAAQVTDATRNYGKHLRLRSTVILGGTPYGPQFRDLGRPIDLVVGTPGRLVDHLNRGSLDLSRLEVLILDEADRMLDMGFAEDMEKVTSAAPAMRQTMLFTATLDKTVAELAGRLLNEPVRIDIAGKQVTHENIAQRLHVTDGLEHKKQLLQHLASDSSLTRAIIFSATKRDADTLARDLSAQGHRAAALHGDMNQGARNRTLRDLRQGRVRLLVATDVAARGLDVSGISHVINFDLPMAAEDYVHRIGRTGRAGATGTAISFASGDDVVRLERIEKYIGQRLPQEVIPGLEPTRPLYKPRQGRPGKGRNFGDRKREGGYKKGFKGKGPEKRERKGPVVEYRSRKPGRSAAAAR</sequence>
<gene>
    <name evidence="12" type="primary">rhlE-1</name>
    <name evidence="12" type="ORF">DESUT3_20700</name>
</gene>
<keyword evidence="3 7" id="KW-0347">Helicase</keyword>
<feature type="region of interest" description="Disordered" evidence="8">
    <location>
        <begin position="374"/>
        <end position="438"/>
    </location>
</feature>
<reference evidence="12 13" key="1">
    <citation type="journal article" date="2016" name="C (Basel)">
        <title>Selective Growth of and Electricity Production by Marine Exoelectrogenic Bacteria in Self-Aggregated Hydrogel of Microbially Reduced Graphene Oxide.</title>
        <authorList>
            <person name="Yoshida N."/>
            <person name="Goto Y."/>
            <person name="Miyata Y."/>
        </authorList>
    </citation>
    <scope>NUCLEOTIDE SEQUENCE [LARGE SCALE GENOMIC DNA]</scope>
    <source>
        <strain evidence="12 13">NIT-T3</strain>
    </source>
</reference>
<dbReference type="InterPro" id="IPR014001">
    <property type="entry name" value="Helicase_ATP-bd"/>
</dbReference>
<dbReference type="SMART" id="SM00487">
    <property type="entry name" value="DEXDc"/>
    <property type="match status" value="1"/>
</dbReference>
<dbReference type="EMBL" id="AP024355">
    <property type="protein sequence ID" value="BCR05001.1"/>
    <property type="molecule type" value="Genomic_DNA"/>
</dbReference>
<dbReference type="InterPro" id="IPR011545">
    <property type="entry name" value="DEAD/DEAH_box_helicase_dom"/>
</dbReference>
<feature type="compositionally biased region" description="Basic and acidic residues" evidence="8">
    <location>
        <begin position="411"/>
        <end position="427"/>
    </location>
</feature>
<keyword evidence="13" id="KW-1185">Reference proteome</keyword>
<dbReference type="InterPro" id="IPR014014">
    <property type="entry name" value="RNA_helicase_DEAD_Q_motif"/>
</dbReference>
<feature type="domain" description="Helicase ATP-binding" evidence="9">
    <location>
        <begin position="32"/>
        <end position="206"/>
    </location>
</feature>
<dbReference type="InterPro" id="IPR000629">
    <property type="entry name" value="RNA-helicase_DEAD-box_CS"/>
</dbReference>
<evidence type="ECO:0000259" key="10">
    <source>
        <dbReference type="PROSITE" id="PS51194"/>
    </source>
</evidence>
<dbReference type="PROSITE" id="PS51192">
    <property type="entry name" value="HELICASE_ATP_BIND_1"/>
    <property type="match status" value="1"/>
</dbReference>
<dbReference type="PANTHER" id="PTHR47959">
    <property type="entry name" value="ATP-DEPENDENT RNA HELICASE RHLE-RELATED"/>
    <property type="match status" value="1"/>
</dbReference>
<dbReference type="PROSITE" id="PS00039">
    <property type="entry name" value="DEAD_ATP_HELICASE"/>
    <property type="match status" value="1"/>
</dbReference>
<feature type="compositionally biased region" description="Basic and acidic residues" evidence="8">
    <location>
        <begin position="394"/>
        <end position="404"/>
    </location>
</feature>
<evidence type="ECO:0000256" key="3">
    <source>
        <dbReference type="ARBA" id="ARBA00022806"/>
    </source>
</evidence>
<dbReference type="InterPro" id="IPR050079">
    <property type="entry name" value="DEAD_box_RNA_helicase"/>
</dbReference>
<keyword evidence="1 7" id="KW-0547">Nucleotide-binding</keyword>
<comment type="similarity">
    <text evidence="5 7">Belongs to the DEAD box helicase family.</text>
</comment>
<dbReference type="InterPro" id="IPR027417">
    <property type="entry name" value="P-loop_NTPase"/>
</dbReference>
<dbReference type="Pfam" id="PF00271">
    <property type="entry name" value="Helicase_C"/>
    <property type="match status" value="1"/>
</dbReference>
<dbReference type="SMART" id="SM00490">
    <property type="entry name" value="HELICc"/>
    <property type="match status" value="1"/>
</dbReference>
<reference evidence="12 13" key="2">
    <citation type="journal article" date="2021" name="Int. J. Syst. Evol. Microbiol.">
        <title>Isolation and Polyphasic Characterization of Desulfuromonas versatilis sp. Nov., an Electrogenic Bacteria Capable of Versatile Metabolism Isolated from a Graphene Oxide-Reducing Enrichment Culture.</title>
        <authorList>
            <person name="Xie L."/>
            <person name="Yoshida N."/>
            <person name="Ishii S."/>
            <person name="Meng L."/>
        </authorList>
    </citation>
    <scope>NUCLEOTIDE SEQUENCE [LARGE SCALE GENOMIC DNA]</scope>
    <source>
        <strain evidence="12 13">NIT-T3</strain>
    </source>
</reference>
<dbReference type="RefSeq" id="WP_221248438.1">
    <property type="nucleotide sequence ID" value="NZ_AP024355.1"/>
</dbReference>
<dbReference type="Pfam" id="PF00270">
    <property type="entry name" value="DEAD"/>
    <property type="match status" value="1"/>
</dbReference>
<dbReference type="PROSITE" id="PS51195">
    <property type="entry name" value="Q_MOTIF"/>
    <property type="match status" value="1"/>
</dbReference>
<evidence type="ECO:0000256" key="4">
    <source>
        <dbReference type="ARBA" id="ARBA00022840"/>
    </source>
</evidence>
<evidence type="ECO:0000313" key="12">
    <source>
        <dbReference type="EMBL" id="BCR05001.1"/>
    </source>
</evidence>
<keyword evidence="4 7" id="KW-0067">ATP-binding</keyword>
<dbReference type="GO" id="GO:0004386">
    <property type="term" value="F:helicase activity"/>
    <property type="evidence" value="ECO:0007669"/>
    <property type="project" value="UniProtKB-KW"/>
</dbReference>
<protein>
    <submittedName>
        <fullName evidence="12">ATP-dependent RNA helicase RhlE</fullName>
    </submittedName>
</protein>
<keyword evidence="2 7" id="KW-0378">Hydrolase</keyword>
<evidence type="ECO:0000259" key="11">
    <source>
        <dbReference type="PROSITE" id="PS51195"/>
    </source>
</evidence>
<feature type="domain" description="DEAD-box RNA helicase Q" evidence="11">
    <location>
        <begin position="1"/>
        <end position="29"/>
    </location>
</feature>
<dbReference type="CDD" id="cd00268">
    <property type="entry name" value="DEADc"/>
    <property type="match status" value="1"/>
</dbReference>
<dbReference type="CDD" id="cd18787">
    <property type="entry name" value="SF2_C_DEAD"/>
    <property type="match status" value="1"/>
</dbReference>
<evidence type="ECO:0000259" key="9">
    <source>
        <dbReference type="PROSITE" id="PS51192"/>
    </source>
</evidence>
<dbReference type="Proteomes" id="UP001319827">
    <property type="component" value="Chromosome"/>
</dbReference>
<evidence type="ECO:0000256" key="8">
    <source>
        <dbReference type="SAM" id="MobiDB-lite"/>
    </source>
</evidence>
<dbReference type="InterPro" id="IPR001650">
    <property type="entry name" value="Helicase_C-like"/>
</dbReference>
<evidence type="ECO:0000256" key="5">
    <source>
        <dbReference type="ARBA" id="ARBA00038437"/>
    </source>
</evidence>
<dbReference type="PANTHER" id="PTHR47959:SF17">
    <property type="entry name" value="ATP-DEPENDENT RNA HELICASE DEAD BOX FAMILY"/>
    <property type="match status" value="1"/>
</dbReference>
<accession>A0ABN6DYG3</accession>
<organism evidence="12 13">
    <name type="scientific">Desulfuromonas versatilis</name>
    <dbReference type="NCBI Taxonomy" id="2802975"/>
    <lineage>
        <taxon>Bacteria</taxon>
        <taxon>Pseudomonadati</taxon>
        <taxon>Thermodesulfobacteriota</taxon>
        <taxon>Desulfuromonadia</taxon>
        <taxon>Desulfuromonadales</taxon>
        <taxon>Desulfuromonadaceae</taxon>
        <taxon>Desulfuromonas</taxon>
    </lineage>
</organism>